<keyword evidence="2" id="KW-1185">Reference proteome</keyword>
<name>A0AA35TEV8_GEOBA</name>
<feature type="non-terminal residue" evidence="1">
    <location>
        <position position="43"/>
    </location>
</feature>
<accession>A0AA35TEV8</accession>
<organism evidence="1 2">
    <name type="scientific">Geodia barretti</name>
    <name type="common">Barrett's horny sponge</name>
    <dbReference type="NCBI Taxonomy" id="519541"/>
    <lineage>
        <taxon>Eukaryota</taxon>
        <taxon>Metazoa</taxon>
        <taxon>Porifera</taxon>
        <taxon>Demospongiae</taxon>
        <taxon>Heteroscleromorpha</taxon>
        <taxon>Tetractinellida</taxon>
        <taxon>Astrophorina</taxon>
        <taxon>Geodiidae</taxon>
        <taxon>Geodia</taxon>
    </lineage>
</organism>
<reference evidence="1" key="1">
    <citation type="submission" date="2023-03" db="EMBL/GenBank/DDBJ databases">
        <authorList>
            <person name="Steffen K."/>
            <person name="Cardenas P."/>
        </authorList>
    </citation>
    <scope>NUCLEOTIDE SEQUENCE</scope>
</reference>
<evidence type="ECO:0000313" key="2">
    <source>
        <dbReference type="Proteomes" id="UP001174909"/>
    </source>
</evidence>
<dbReference type="Proteomes" id="UP001174909">
    <property type="component" value="Unassembled WGS sequence"/>
</dbReference>
<dbReference type="EMBL" id="CASHTH010003602">
    <property type="protein sequence ID" value="CAI8047030.1"/>
    <property type="molecule type" value="Genomic_DNA"/>
</dbReference>
<comment type="caution">
    <text evidence="1">The sequence shown here is derived from an EMBL/GenBank/DDBJ whole genome shotgun (WGS) entry which is preliminary data.</text>
</comment>
<protein>
    <submittedName>
        <fullName evidence="1">Uncharacterized protein</fullName>
    </submittedName>
</protein>
<evidence type="ECO:0000313" key="1">
    <source>
        <dbReference type="EMBL" id="CAI8047030.1"/>
    </source>
</evidence>
<sequence length="43" mass="5055">MALCAKKVARRSPEKIVLRKYQCIVVRVNMFLLVVLRRAICHE</sequence>
<proteinExistence type="predicted"/>
<gene>
    <name evidence="1" type="ORF">GBAR_LOCUS25998</name>
</gene>
<dbReference type="AlphaFoldDB" id="A0AA35TEV8"/>